<reference evidence="1 2" key="1">
    <citation type="journal article" date="2016" name="Sci. Rep.">
        <title>Metabolic traits of an uncultured archaeal lineage -MSBL1- from brine pools of the Red Sea.</title>
        <authorList>
            <person name="Mwirichia R."/>
            <person name="Alam I."/>
            <person name="Rashid M."/>
            <person name="Vinu M."/>
            <person name="Ba-Alawi W."/>
            <person name="Anthony Kamau A."/>
            <person name="Kamanda Ngugi D."/>
            <person name="Goker M."/>
            <person name="Klenk H.P."/>
            <person name="Bajic V."/>
            <person name="Stingl U."/>
        </authorList>
    </citation>
    <scope>NUCLEOTIDE SEQUENCE [LARGE SCALE GENOMIC DNA]</scope>
    <source>
        <strain evidence="1">SCGC-AAA261F17</strain>
    </source>
</reference>
<proteinExistence type="predicted"/>
<accession>A0A133V411</accession>
<keyword evidence="2" id="KW-1185">Reference proteome</keyword>
<comment type="caution">
    <text evidence="1">The sequence shown here is derived from an EMBL/GenBank/DDBJ whole genome shotgun (WGS) entry which is preliminary data.</text>
</comment>
<dbReference type="EMBL" id="LHXY01000049">
    <property type="protein sequence ID" value="KXB01177.1"/>
    <property type="molecule type" value="Genomic_DNA"/>
</dbReference>
<evidence type="ECO:0000313" key="1">
    <source>
        <dbReference type="EMBL" id="KXB01177.1"/>
    </source>
</evidence>
<dbReference type="AlphaFoldDB" id="A0A133V411"/>
<dbReference type="Proteomes" id="UP000070035">
    <property type="component" value="Unassembled WGS sequence"/>
</dbReference>
<evidence type="ECO:0008006" key="3">
    <source>
        <dbReference type="Google" id="ProtNLM"/>
    </source>
</evidence>
<feature type="non-terminal residue" evidence="1">
    <location>
        <position position="1"/>
    </location>
</feature>
<sequence>QNKIYSVSCPHKGELRTFIKKKGKISMKFPFKLRGPEAAKALTFPFTDGYILKDYSGYVRLGYVNSDLRMHQEIIRCIQNTFGDVSYSQRRVRGAYETYFAGVLGKIYVKSLGFIPQSKLKTNTHLHEILLKSKDPTEIGASLSQIMDDEGNFSQMTFYVGFSGGEVPREEIDEVLNNFHSHHIQQEYMPNILKDVKAMLEKLHINSRVRSPVRYVDCTRGVTKLMWYLVIQGSAALLKINSTCKFENNDLRKKFARYVKHRKNIIKVLKDVEKKKGFLTTDSVKNALNISKRAAVNIIRVMKRDKMLDLLEKGRYCYLREAKKRQHQQDTFRLIKPNIEKAIF</sequence>
<gene>
    <name evidence="1" type="ORF">AKJ44_02850</name>
</gene>
<evidence type="ECO:0000313" key="2">
    <source>
        <dbReference type="Proteomes" id="UP000070035"/>
    </source>
</evidence>
<name>A0A133V411_9EURY</name>
<organism evidence="1 2">
    <name type="scientific">candidate division MSBL1 archaeon SCGC-AAA261F17</name>
    <dbReference type="NCBI Taxonomy" id="1698274"/>
    <lineage>
        <taxon>Archaea</taxon>
        <taxon>Methanobacteriati</taxon>
        <taxon>Methanobacteriota</taxon>
        <taxon>candidate division MSBL1</taxon>
    </lineage>
</organism>
<protein>
    <recommendedName>
        <fullName evidence="3">DOD-type homing endonuclease domain-containing protein</fullName>
    </recommendedName>
</protein>